<dbReference type="Proteomes" id="UP000245212">
    <property type="component" value="Unassembled WGS sequence"/>
</dbReference>
<dbReference type="AlphaFoldDB" id="A0A2V1JY27"/>
<evidence type="ECO:0000259" key="9">
    <source>
        <dbReference type="Pfam" id="PF04324"/>
    </source>
</evidence>
<dbReference type="PANTHER" id="PTHR37424">
    <property type="entry name" value="BACTERIOFERRITIN-ASSOCIATED FERREDOXIN"/>
    <property type="match status" value="1"/>
</dbReference>
<sequence>MYICICNAVTERQVNASVARGARTLSDLQADLGVATCCGCCAEMAESYLPCASACACAGGCCDCATAMPVAPVVESGSSRGERLQDRLGFSHVLEAVPAL</sequence>
<evidence type="ECO:0000313" key="11">
    <source>
        <dbReference type="Proteomes" id="UP000245212"/>
    </source>
</evidence>
<evidence type="ECO:0000256" key="5">
    <source>
        <dbReference type="ARBA" id="ARBA00023004"/>
    </source>
</evidence>
<dbReference type="RefSeq" id="WP_109062485.1">
    <property type="nucleotide sequence ID" value="NZ_QETA01000005.1"/>
</dbReference>
<evidence type="ECO:0000256" key="3">
    <source>
        <dbReference type="ARBA" id="ARBA00022723"/>
    </source>
</evidence>
<evidence type="ECO:0000256" key="1">
    <source>
        <dbReference type="ARBA" id="ARBA00022448"/>
    </source>
</evidence>
<comment type="similarity">
    <text evidence="8">Belongs to the Bfd family.</text>
</comment>
<gene>
    <name evidence="10" type="ORF">DD235_12805</name>
</gene>
<keyword evidence="11" id="KW-1185">Reference proteome</keyword>
<protein>
    <recommendedName>
        <fullName evidence="7">Bacterioferritin-associated ferredoxin</fullName>
    </recommendedName>
</protein>
<evidence type="ECO:0000256" key="7">
    <source>
        <dbReference type="ARBA" id="ARBA00039386"/>
    </source>
</evidence>
<accession>A0A2V1JY27</accession>
<comment type="caution">
    <text evidence="10">The sequence shown here is derived from an EMBL/GenBank/DDBJ whole genome shotgun (WGS) entry which is preliminary data.</text>
</comment>
<dbReference type="InterPro" id="IPR007419">
    <property type="entry name" value="BFD-like_2Fe2S-bd_dom"/>
</dbReference>
<dbReference type="InterPro" id="IPR041854">
    <property type="entry name" value="BFD-like_2Fe2S-bd_dom_sf"/>
</dbReference>
<evidence type="ECO:0000256" key="2">
    <source>
        <dbReference type="ARBA" id="ARBA00022714"/>
    </source>
</evidence>
<dbReference type="Gene3D" id="1.10.10.1100">
    <property type="entry name" value="BFD-like [2Fe-2S]-binding domain"/>
    <property type="match status" value="1"/>
</dbReference>
<keyword evidence="2" id="KW-0001">2Fe-2S</keyword>
<dbReference type="GO" id="GO:0046872">
    <property type="term" value="F:metal ion binding"/>
    <property type="evidence" value="ECO:0007669"/>
    <property type="project" value="UniProtKB-KW"/>
</dbReference>
<feature type="domain" description="BFD-like [2Fe-2S]-binding" evidence="9">
    <location>
        <begin position="2"/>
        <end position="49"/>
    </location>
</feature>
<evidence type="ECO:0000313" key="10">
    <source>
        <dbReference type="EMBL" id="PWF22247.1"/>
    </source>
</evidence>
<name>A0A2V1JY27_9BURK</name>
<dbReference type="PANTHER" id="PTHR37424:SF1">
    <property type="entry name" value="BACTERIOFERRITIN-ASSOCIATED FERREDOXIN"/>
    <property type="match status" value="1"/>
</dbReference>
<evidence type="ECO:0000256" key="6">
    <source>
        <dbReference type="ARBA" id="ARBA00023014"/>
    </source>
</evidence>
<evidence type="ECO:0000256" key="4">
    <source>
        <dbReference type="ARBA" id="ARBA00022982"/>
    </source>
</evidence>
<keyword evidence="1" id="KW-0813">Transport</keyword>
<dbReference type="GO" id="GO:0051537">
    <property type="term" value="F:2 iron, 2 sulfur cluster binding"/>
    <property type="evidence" value="ECO:0007669"/>
    <property type="project" value="UniProtKB-KW"/>
</dbReference>
<keyword evidence="6" id="KW-0411">Iron-sulfur</keyword>
<keyword evidence="4" id="KW-0249">Electron transport</keyword>
<evidence type="ECO:0000256" key="8">
    <source>
        <dbReference type="ARBA" id="ARBA00046332"/>
    </source>
</evidence>
<keyword evidence="5" id="KW-0408">Iron</keyword>
<keyword evidence="3" id="KW-0479">Metal-binding</keyword>
<dbReference type="Pfam" id="PF04324">
    <property type="entry name" value="Fer2_BFD"/>
    <property type="match status" value="1"/>
</dbReference>
<proteinExistence type="inferred from homology"/>
<reference evidence="11" key="1">
    <citation type="submission" date="2018-05" db="EMBL/GenBank/DDBJ databases">
        <authorList>
            <person name="Li Y."/>
        </authorList>
    </citation>
    <scope>NUCLEOTIDE SEQUENCE [LARGE SCALE GENOMIC DNA]</scope>
    <source>
        <strain evidence="11">3d-2-2</strain>
    </source>
</reference>
<dbReference type="InterPro" id="IPR052371">
    <property type="entry name" value="BFD-associated_ferredoxin"/>
</dbReference>
<organism evidence="10 11">
    <name type="scientific">Corticimicrobacter populi</name>
    <dbReference type="NCBI Taxonomy" id="2175229"/>
    <lineage>
        <taxon>Bacteria</taxon>
        <taxon>Pseudomonadati</taxon>
        <taxon>Pseudomonadota</taxon>
        <taxon>Betaproteobacteria</taxon>
        <taxon>Burkholderiales</taxon>
        <taxon>Alcaligenaceae</taxon>
        <taxon>Corticimicrobacter</taxon>
    </lineage>
</organism>
<dbReference type="EMBL" id="QETA01000005">
    <property type="protein sequence ID" value="PWF22247.1"/>
    <property type="molecule type" value="Genomic_DNA"/>
</dbReference>